<dbReference type="InterPro" id="IPR004576">
    <property type="entry name" value="Mfd"/>
</dbReference>
<dbReference type="GO" id="GO:0000716">
    <property type="term" value="P:transcription-coupled nucleotide-excision repair, DNA damage recognition"/>
    <property type="evidence" value="ECO:0007669"/>
    <property type="project" value="UniProtKB-UniRule"/>
</dbReference>
<dbReference type="InterPro" id="IPR047112">
    <property type="entry name" value="RecG/Mfd"/>
</dbReference>
<dbReference type="GO" id="GO:0006355">
    <property type="term" value="P:regulation of DNA-templated transcription"/>
    <property type="evidence" value="ECO:0007669"/>
    <property type="project" value="UniProtKB-UniRule"/>
</dbReference>
<dbReference type="Pfam" id="PF00270">
    <property type="entry name" value="DEAD"/>
    <property type="match status" value="1"/>
</dbReference>
<keyword evidence="6 9" id="KW-0067">ATP-binding</keyword>
<dbReference type="AlphaFoldDB" id="A0A090CXR5"/>
<dbReference type="PANTHER" id="PTHR47964:SF1">
    <property type="entry name" value="ATP-DEPENDENT DNA HELICASE HOMOLOG RECG, CHLOROPLASTIC"/>
    <property type="match status" value="1"/>
</dbReference>
<evidence type="ECO:0000256" key="7">
    <source>
        <dbReference type="ARBA" id="ARBA00023125"/>
    </source>
</evidence>
<dbReference type="Proteomes" id="UP000031552">
    <property type="component" value="Unassembled WGS sequence"/>
</dbReference>
<evidence type="ECO:0000313" key="12">
    <source>
        <dbReference type="EMBL" id="CDR32917.1"/>
    </source>
</evidence>
<organism evidence="12 13">
    <name type="scientific">Candidatus Criblamydia sequanensis CRIB-18</name>
    <dbReference type="NCBI Taxonomy" id="1437425"/>
    <lineage>
        <taxon>Bacteria</taxon>
        <taxon>Pseudomonadati</taxon>
        <taxon>Chlamydiota</taxon>
        <taxon>Chlamydiia</taxon>
        <taxon>Parachlamydiales</taxon>
        <taxon>Candidatus Criblamydiaceae</taxon>
        <taxon>Candidatus Criblamydia</taxon>
    </lineage>
</organism>
<comment type="similarity">
    <text evidence="9">In the C-terminal section; belongs to the helicase family. RecG subfamily.</text>
</comment>
<dbReference type="EC" id="3.6.4.-" evidence="9"/>
<reference evidence="12" key="1">
    <citation type="submission" date="2013-12" db="EMBL/GenBank/DDBJ databases">
        <authorList>
            <person name="Linke B."/>
        </authorList>
    </citation>
    <scope>NUCLEOTIDE SEQUENCE [LARGE SCALE GENOMIC DNA]</scope>
    <source>
        <strain evidence="12">CRIB-18</strain>
    </source>
</reference>
<reference evidence="12" key="2">
    <citation type="submission" date="2014-09" db="EMBL/GenBank/DDBJ databases">
        <title>Criblamydia sequanensis harbors a mega-plasmid encoding arsenite resistance.</title>
        <authorList>
            <person name="Bertelli C."/>
            <person name="Goesmann A."/>
            <person name="Greub G."/>
        </authorList>
    </citation>
    <scope>NUCLEOTIDE SEQUENCE [LARGE SCALE GENOMIC DNA]</scope>
    <source>
        <strain evidence="12">CRIB-18</strain>
    </source>
</reference>
<keyword evidence="4 9" id="KW-0378">Hydrolase</keyword>
<dbReference type="SMART" id="SM00487">
    <property type="entry name" value="DEXDc"/>
    <property type="match status" value="1"/>
</dbReference>
<dbReference type="Gene3D" id="2.40.10.170">
    <property type="match status" value="1"/>
</dbReference>
<dbReference type="RefSeq" id="WP_237559182.1">
    <property type="nucleotide sequence ID" value="NZ_CCEJ010000001.1"/>
</dbReference>
<dbReference type="Gene3D" id="3.40.50.11180">
    <property type="match status" value="1"/>
</dbReference>
<gene>
    <name evidence="9 12" type="primary">mfd</name>
    <name evidence="12" type="ORF">CSEC_0073</name>
</gene>
<evidence type="ECO:0000313" key="13">
    <source>
        <dbReference type="Proteomes" id="UP000031552"/>
    </source>
</evidence>
<dbReference type="SUPFAM" id="SSF141259">
    <property type="entry name" value="CarD-like"/>
    <property type="match status" value="1"/>
</dbReference>
<dbReference type="InterPro" id="IPR001650">
    <property type="entry name" value="Helicase_C-like"/>
</dbReference>
<dbReference type="InterPro" id="IPR027417">
    <property type="entry name" value="P-loop_NTPase"/>
</dbReference>
<dbReference type="InterPro" id="IPR041471">
    <property type="entry name" value="UvrB_inter"/>
</dbReference>
<keyword evidence="3 9" id="KW-0227">DNA damage</keyword>
<dbReference type="Pfam" id="PF17757">
    <property type="entry name" value="UvrB_inter"/>
    <property type="match status" value="1"/>
</dbReference>
<keyword evidence="7 9" id="KW-0238">DNA-binding</keyword>
<dbReference type="InterPro" id="IPR003711">
    <property type="entry name" value="CarD-like/TRCF_RID"/>
</dbReference>
<dbReference type="eggNOG" id="COG1197">
    <property type="taxonomic scope" value="Bacteria"/>
</dbReference>
<dbReference type="SUPFAM" id="SSF52540">
    <property type="entry name" value="P-loop containing nucleoside triphosphate hydrolases"/>
    <property type="match status" value="3"/>
</dbReference>
<dbReference type="InterPro" id="IPR037235">
    <property type="entry name" value="TRCF-like_C_D7"/>
</dbReference>
<dbReference type="Pfam" id="PF00271">
    <property type="entry name" value="Helicase_C"/>
    <property type="match status" value="1"/>
</dbReference>
<evidence type="ECO:0000256" key="1">
    <source>
        <dbReference type="ARBA" id="ARBA00022490"/>
    </source>
</evidence>
<evidence type="ECO:0000256" key="2">
    <source>
        <dbReference type="ARBA" id="ARBA00022741"/>
    </source>
</evidence>
<keyword evidence="2 9" id="KW-0547">Nucleotide-binding</keyword>
<dbReference type="PROSITE" id="PS51192">
    <property type="entry name" value="HELICASE_ATP_BIND_1"/>
    <property type="match status" value="1"/>
</dbReference>
<evidence type="ECO:0000256" key="3">
    <source>
        <dbReference type="ARBA" id="ARBA00022763"/>
    </source>
</evidence>
<dbReference type="GO" id="GO:0016787">
    <property type="term" value="F:hydrolase activity"/>
    <property type="evidence" value="ECO:0007669"/>
    <property type="project" value="UniProtKB-KW"/>
</dbReference>
<evidence type="ECO:0000256" key="6">
    <source>
        <dbReference type="ARBA" id="ARBA00022840"/>
    </source>
</evidence>
<keyword evidence="1 9" id="KW-0963">Cytoplasm</keyword>
<evidence type="ECO:0000256" key="8">
    <source>
        <dbReference type="ARBA" id="ARBA00023204"/>
    </source>
</evidence>
<evidence type="ECO:0000256" key="4">
    <source>
        <dbReference type="ARBA" id="ARBA00022801"/>
    </source>
</evidence>
<dbReference type="GO" id="GO:0003678">
    <property type="term" value="F:DNA helicase activity"/>
    <property type="evidence" value="ECO:0007669"/>
    <property type="project" value="TreeGrafter"/>
</dbReference>
<dbReference type="Gene3D" id="3.40.50.300">
    <property type="entry name" value="P-loop containing nucleotide triphosphate hydrolases"/>
    <property type="match status" value="2"/>
</dbReference>
<dbReference type="SMART" id="SM01058">
    <property type="entry name" value="CarD_TRCF"/>
    <property type="match status" value="1"/>
</dbReference>
<dbReference type="GO" id="GO:0005524">
    <property type="term" value="F:ATP binding"/>
    <property type="evidence" value="ECO:0007669"/>
    <property type="project" value="UniProtKB-UniRule"/>
</dbReference>
<dbReference type="NCBIfam" id="TIGR00580">
    <property type="entry name" value="mfd"/>
    <property type="match status" value="1"/>
</dbReference>
<feature type="domain" description="Helicase ATP-binding" evidence="10">
    <location>
        <begin position="598"/>
        <end position="760"/>
    </location>
</feature>
<evidence type="ECO:0000256" key="5">
    <source>
        <dbReference type="ARBA" id="ARBA00022806"/>
    </source>
</evidence>
<dbReference type="Gene3D" id="3.90.1150.50">
    <property type="entry name" value="Transcription-repair-coupling factor, D7 domain"/>
    <property type="match status" value="1"/>
</dbReference>
<dbReference type="SMART" id="SM00490">
    <property type="entry name" value="HELICc"/>
    <property type="match status" value="1"/>
</dbReference>
<dbReference type="PANTHER" id="PTHR47964">
    <property type="entry name" value="ATP-DEPENDENT DNA HELICASE HOMOLOG RECG, CHLOROPLASTIC"/>
    <property type="match status" value="1"/>
</dbReference>
<dbReference type="InterPro" id="IPR014001">
    <property type="entry name" value="Helicase_ATP-bd"/>
</dbReference>
<keyword evidence="13" id="KW-1185">Reference proteome</keyword>
<protein>
    <recommendedName>
        <fullName evidence="9">Transcription-repair-coupling factor</fullName>
        <shortName evidence="9">TRCF</shortName>
        <ecNumber evidence="9">3.6.4.-</ecNumber>
    </recommendedName>
</protein>
<dbReference type="Pfam" id="PF02559">
    <property type="entry name" value="CarD_TRCF_RID"/>
    <property type="match status" value="1"/>
</dbReference>
<dbReference type="HAMAP" id="MF_00969">
    <property type="entry name" value="TRCF"/>
    <property type="match status" value="1"/>
</dbReference>
<feature type="domain" description="Helicase C-terminal" evidence="11">
    <location>
        <begin position="781"/>
        <end position="935"/>
    </location>
</feature>
<dbReference type="Gene3D" id="3.30.2060.10">
    <property type="entry name" value="Penicillin-binding protein 1b domain"/>
    <property type="match status" value="1"/>
</dbReference>
<comment type="subcellular location">
    <subcellularLocation>
        <location evidence="9">Cytoplasm</location>
    </subcellularLocation>
</comment>
<dbReference type="Pfam" id="PF03461">
    <property type="entry name" value="TRCF"/>
    <property type="match status" value="1"/>
</dbReference>
<comment type="similarity">
    <text evidence="9">In the N-terminal section; belongs to the UvrB family.</text>
</comment>
<dbReference type="STRING" id="1437425.CSEC_0073"/>
<proteinExistence type="inferred from homology"/>
<evidence type="ECO:0000259" key="10">
    <source>
        <dbReference type="PROSITE" id="PS51192"/>
    </source>
</evidence>
<sequence length="1101" mass="124585">MNLKEKIFQLLSESPHIEDIRGSLQAGKSLLFEGLWNTPKALLSVLAEKTTGKNILFLAESKEENNLLFDLDFFSERPVLEFPAWETLPNENIPPSRDIVGERYRVLDKILKKEGPVTVVSSLQSLLQKLVPKKRFQNHHLNLKMGEEVEFEALIQKLSQMGYERVPRAQEKGEFAHRGGIIDVYPVSSRDPYRVEFFGNTIESIRKYDPIGQKSVEKASEIEITLAKELEMLQEAQNNETLLDYLGEDTLVIFNGLVEIEDRYADLIGLLGAKHPQFASLEELFEKIAPLQKIYFSDENIESLSDISVKRKKSTSFFGKKAEGYEVAFDLFERKLSAYKSPHPFLTAADYLMPERDPEEKISGEEIFFSLGRLAKNCRLYLLSTTESDKAFLQKRIADASLSLPTNTLLELGYLTSGFAIASLSFLVLPTAEFTGKTKVRRQKLRSTFHTAGNEIYELSPGEIVVHLNHGIGKFLGQENGKSTDGTEKEHLLIEYAEGARLFVPMNQSHLVTKYIGSNDESPKFHILGGKQWLKVREKTERAIIGYAKELLELYAKREWKGGFSFKEDSPDLASFEEEFPYEETEDQLSAISAIKKDMISNKAMDRLICGDVGYGKTEVAMRAAFKAVLDGGKQVALLVPTTVLAMQHYENFKDRMGNFPVRVGLLSRFCKPKEIKQTLEGILNGSIDIVIGTHRIVSQDVIFKDLGLIIIDEEHRFGVKAKEHLKRIKSGVDCLTLSATPIPRTLYMSLVGARDISVINTPPYDRIPIKTFIVEPTDALIKTALLRELTRDGQVYFIHNRVETLPQTADKLKKLIPEARIGIVHGQMSSDEIDKTFHAFKSGHIDILCATTIVESGLDIPNANTILIDRADHFGLAELYQLRGRVGRWNRLAYAYFLVKKFSNLPELSRKRLTALSESVGFGGGMKLALRDLEIRGAGDILGLEQSGHVSAIGFHFYCKLLTKTIKTLQGQGSSVFSEVKMDFPFDYRLPNYYVNEPSLRRELYHRLGDATSFEEVDAIWSEINDRFGKPPIEALWLYHMTKIRVFAAKLGLDELKLERFTLVAIRKKGKEAKERRFLIGKIQDPKELEKNVIKALSSL</sequence>
<accession>A0A090CXR5</accession>
<comment type="caution">
    <text evidence="12">The sequence shown here is derived from an EMBL/GenBank/DDBJ whole genome shotgun (WGS) entry which is preliminary data.</text>
</comment>
<dbReference type="SUPFAM" id="SSF143517">
    <property type="entry name" value="TRCF domain-like"/>
    <property type="match status" value="1"/>
</dbReference>
<dbReference type="CDD" id="cd17991">
    <property type="entry name" value="DEXHc_TRCF"/>
    <property type="match status" value="1"/>
</dbReference>
<evidence type="ECO:0000259" key="11">
    <source>
        <dbReference type="PROSITE" id="PS51194"/>
    </source>
</evidence>
<dbReference type="InterPro" id="IPR011545">
    <property type="entry name" value="DEAD/DEAH_box_helicase_dom"/>
</dbReference>
<dbReference type="GO" id="GO:0005737">
    <property type="term" value="C:cytoplasm"/>
    <property type="evidence" value="ECO:0007669"/>
    <property type="project" value="UniProtKB-SubCell"/>
</dbReference>
<dbReference type="EMBL" id="CCEJ010000001">
    <property type="protein sequence ID" value="CDR32917.1"/>
    <property type="molecule type" value="Genomic_DNA"/>
</dbReference>
<keyword evidence="5" id="KW-0347">Helicase</keyword>
<keyword evidence="8 9" id="KW-0234">DNA repair</keyword>
<dbReference type="GO" id="GO:0003684">
    <property type="term" value="F:damaged DNA binding"/>
    <property type="evidence" value="ECO:0007669"/>
    <property type="project" value="InterPro"/>
</dbReference>
<dbReference type="InterPro" id="IPR005118">
    <property type="entry name" value="TRCF_C"/>
</dbReference>
<dbReference type="PROSITE" id="PS51194">
    <property type="entry name" value="HELICASE_CTER"/>
    <property type="match status" value="1"/>
</dbReference>
<name>A0A090CXR5_9BACT</name>
<dbReference type="InterPro" id="IPR036101">
    <property type="entry name" value="CarD-like/TRCF_RID_sf"/>
</dbReference>
<dbReference type="SMART" id="SM00982">
    <property type="entry name" value="TRCF"/>
    <property type="match status" value="1"/>
</dbReference>
<evidence type="ECO:0000256" key="9">
    <source>
        <dbReference type="HAMAP-Rule" id="MF_00969"/>
    </source>
</evidence>
<comment type="function">
    <text evidence="9">Couples transcription and DNA repair by recognizing RNA polymerase (RNAP) stalled at DNA lesions. Mediates ATP-dependent release of RNAP and its truncated transcript from the DNA, and recruitment of nucleotide excision repair machinery to the damaged site.</text>
</comment>